<dbReference type="Proteomes" id="UP000000226">
    <property type="component" value="Chromosome 7"/>
</dbReference>
<sequence>MKNDMFDFNVLKFFGINTRTDDSEGICGMIIHHDLPSVDVVVNELLAKEICIFNPASNKGIFSTPPLVFAYPNNKGNFQGKVSRDEHNYCKQKGNWKAQCPKLLKSQQQPQW</sequence>
<dbReference type="AlphaFoldDB" id="V7BFQ7"/>
<protein>
    <submittedName>
        <fullName evidence="1">Uncharacterized protein</fullName>
    </submittedName>
</protein>
<organism evidence="1 2">
    <name type="scientific">Phaseolus vulgaris</name>
    <name type="common">Kidney bean</name>
    <name type="synonym">French bean</name>
    <dbReference type="NCBI Taxonomy" id="3885"/>
    <lineage>
        <taxon>Eukaryota</taxon>
        <taxon>Viridiplantae</taxon>
        <taxon>Streptophyta</taxon>
        <taxon>Embryophyta</taxon>
        <taxon>Tracheophyta</taxon>
        <taxon>Spermatophyta</taxon>
        <taxon>Magnoliopsida</taxon>
        <taxon>eudicotyledons</taxon>
        <taxon>Gunneridae</taxon>
        <taxon>Pentapetalae</taxon>
        <taxon>rosids</taxon>
        <taxon>fabids</taxon>
        <taxon>Fabales</taxon>
        <taxon>Fabaceae</taxon>
        <taxon>Papilionoideae</taxon>
        <taxon>50 kb inversion clade</taxon>
        <taxon>NPAAA clade</taxon>
        <taxon>indigoferoid/millettioid clade</taxon>
        <taxon>Phaseoleae</taxon>
        <taxon>Phaseolus</taxon>
    </lineage>
</organism>
<dbReference type="Gramene" id="ESW15678">
    <property type="protein sequence ID" value="ESW15678"/>
    <property type="gene ID" value="PHAVU_007G092900g"/>
</dbReference>
<dbReference type="EMBL" id="CM002294">
    <property type="protein sequence ID" value="ESW15678.1"/>
    <property type="molecule type" value="Genomic_DNA"/>
</dbReference>
<reference evidence="2" key="1">
    <citation type="journal article" date="2014" name="Nat. Genet.">
        <title>A reference genome for common bean and genome-wide analysis of dual domestications.</title>
        <authorList>
            <person name="Schmutz J."/>
            <person name="McClean P.E."/>
            <person name="Mamidi S."/>
            <person name="Wu G.A."/>
            <person name="Cannon S.B."/>
            <person name="Grimwood J."/>
            <person name="Jenkins J."/>
            <person name="Shu S."/>
            <person name="Song Q."/>
            <person name="Chavarro C."/>
            <person name="Torres-Torres M."/>
            <person name="Geffroy V."/>
            <person name="Moghaddam S.M."/>
            <person name="Gao D."/>
            <person name="Abernathy B."/>
            <person name="Barry K."/>
            <person name="Blair M."/>
            <person name="Brick M.A."/>
            <person name="Chovatia M."/>
            <person name="Gepts P."/>
            <person name="Goodstein D.M."/>
            <person name="Gonzales M."/>
            <person name="Hellsten U."/>
            <person name="Hyten D.L."/>
            <person name="Jia G."/>
            <person name="Kelly J.D."/>
            <person name="Kudrna D."/>
            <person name="Lee R."/>
            <person name="Richard M.M."/>
            <person name="Miklas P.N."/>
            <person name="Osorno J.M."/>
            <person name="Rodrigues J."/>
            <person name="Thareau V."/>
            <person name="Urrea C.A."/>
            <person name="Wang M."/>
            <person name="Yu Y."/>
            <person name="Zhang M."/>
            <person name="Wing R.A."/>
            <person name="Cregan P.B."/>
            <person name="Rokhsar D.S."/>
            <person name="Jackson S.A."/>
        </authorList>
    </citation>
    <scope>NUCLEOTIDE SEQUENCE [LARGE SCALE GENOMIC DNA]</scope>
    <source>
        <strain evidence="2">cv. G19833</strain>
    </source>
</reference>
<name>V7BFQ7_PHAVU</name>
<evidence type="ECO:0000313" key="2">
    <source>
        <dbReference type="Proteomes" id="UP000000226"/>
    </source>
</evidence>
<gene>
    <name evidence="1" type="ORF">PHAVU_007G092900g</name>
</gene>
<dbReference type="OrthoDB" id="1428542at2759"/>
<accession>V7BFQ7</accession>
<keyword evidence="2" id="KW-1185">Reference proteome</keyword>
<proteinExistence type="predicted"/>
<evidence type="ECO:0000313" key="1">
    <source>
        <dbReference type="EMBL" id="ESW15678.1"/>
    </source>
</evidence>